<proteinExistence type="predicted"/>
<dbReference type="PANTHER" id="PTHR19372">
    <property type="entry name" value="SULFITE REDUCTASE"/>
    <property type="match status" value="1"/>
</dbReference>
<reference evidence="4" key="1">
    <citation type="journal article" date="2019" name="Int. J. Syst. Evol. Microbiol.">
        <title>The Global Catalogue of Microorganisms (GCM) 10K type strain sequencing project: providing services to taxonomists for standard genome sequencing and annotation.</title>
        <authorList>
            <consortium name="The Broad Institute Genomics Platform"/>
            <consortium name="The Broad Institute Genome Sequencing Center for Infectious Disease"/>
            <person name="Wu L."/>
            <person name="Ma J."/>
        </authorList>
    </citation>
    <scope>NUCLEOTIDE SEQUENCE [LARGE SCALE GENOMIC DNA]</scope>
    <source>
        <strain evidence="4">CGMCC 1.10106</strain>
    </source>
</reference>
<dbReference type="Gene3D" id="2.60.40.650">
    <property type="match status" value="1"/>
</dbReference>
<dbReference type="Gene3D" id="3.90.420.10">
    <property type="entry name" value="Oxidoreductase, molybdopterin-binding domain"/>
    <property type="match status" value="1"/>
</dbReference>
<dbReference type="InterPro" id="IPR000572">
    <property type="entry name" value="OxRdtase_Mopterin-bd_dom"/>
</dbReference>
<dbReference type="SUPFAM" id="SSF81296">
    <property type="entry name" value="E set domains"/>
    <property type="match status" value="1"/>
</dbReference>
<dbReference type="Proteomes" id="UP000618591">
    <property type="component" value="Unassembled WGS sequence"/>
</dbReference>
<accession>A0ABQ1GX03</accession>
<feature type="signal peptide" evidence="1">
    <location>
        <begin position="1"/>
        <end position="25"/>
    </location>
</feature>
<dbReference type="InterPro" id="IPR008335">
    <property type="entry name" value="Mopterin_OxRdtase_euk"/>
</dbReference>
<evidence type="ECO:0000313" key="3">
    <source>
        <dbReference type="EMBL" id="GGA51138.1"/>
    </source>
</evidence>
<dbReference type="EMBL" id="BMDW01000012">
    <property type="protein sequence ID" value="GGA51138.1"/>
    <property type="molecule type" value="Genomic_DNA"/>
</dbReference>
<keyword evidence="1" id="KW-0732">Signal</keyword>
<dbReference type="PRINTS" id="PR00407">
    <property type="entry name" value="EUMOPTERIN"/>
</dbReference>
<feature type="chain" id="PRO_5046221435" evidence="1">
    <location>
        <begin position="26"/>
        <end position="386"/>
    </location>
</feature>
<name>A0ABQ1GX03_9SPHN</name>
<protein>
    <submittedName>
        <fullName evidence="3">Oxidase</fullName>
    </submittedName>
</protein>
<organism evidence="3 4">
    <name type="scientific">Sphingomonas psychrolutea</name>
    <dbReference type="NCBI Taxonomy" id="1259676"/>
    <lineage>
        <taxon>Bacteria</taxon>
        <taxon>Pseudomonadati</taxon>
        <taxon>Pseudomonadota</taxon>
        <taxon>Alphaproteobacteria</taxon>
        <taxon>Sphingomonadales</taxon>
        <taxon>Sphingomonadaceae</taxon>
        <taxon>Sphingomonas</taxon>
    </lineage>
</organism>
<dbReference type="InterPro" id="IPR014756">
    <property type="entry name" value="Ig_E-set"/>
</dbReference>
<dbReference type="RefSeq" id="WP_188447374.1">
    <property type="nucleotide sequence ID" value="NZ_BMDW01000012.1"/>
</dbReference>
<feature type="domain" description="Oxidoreductase molybdopterin-binding" evidence="2">
    <location>
        <begin position="86"/>
        <end position="254"/>
    </location>
</feature>
<sequence length="386" mass="41425">MIKRVDRRTALAIGAGALASTPLWAQLAKTVGPALTDAFPDKRGMILQRTRAPLLETPIDAFDGALSDSPFTPNDRFFVRWHYDDIPLSVDVAAFRLQVGGAVKRTLSLSLADIQALPHVEIAAVNQCSGNSRGLFGPRVPGAQWGNGAMGNALWTGVRLRDLLDRAGVAPGAAQVRFSGLDNPPGAAPDFAKALNLDRAMAEDTIVAYGMNGVQLPLLNGFPLRLIVPGWFSTYWVKALDTIDVLRAPDTGYWMEKAYRIPAAPRASVVPGSKDFPTVPIGRMIPRAFFTRADAKAVRGVALGGDAGVAKVDWSIDAGKSWHAAQLGPDHGTYSFRRWAATLPAGEHVVAVRTTNAKGETQWPDPVWNPGGYMRNSIETAKVTVA</sequence>
<evidence type="ECO:0000313" key="4">
    <source>
        <dbReference type="Proteomes" id="UP000618591"/>
    </source>
</evidence>
<evidence type="ECO:0000259" key="2">
    <source>
        <dbReference type="Pfam" id="PF00174"/>
    </source>
</evidence>
<dbReference type="Pfam" id="PF00174">
    <property type="entry name" value="Oxidored_molyb"/>
    <property type="match status" value="1"/>
</dbReference>
<gene>
    <name evidence="3" type="ORF">GCM10011395_21870</name>
</gene>
<comment type="caution">
    <text evidence="3">The sequence shown here is derived from an EMBL/GenBank/DDBJ whole genome shotgun (WGS) entry which is preliminary data.</text>
</comment>
<dbReference type="SUPFAM" id="SSF56524">
    <property type="entry name" value="Oxidoreductase molybdopterin-binding domain"/>
    <property type="match status" value="1"/>
</dbReference>
<keyword evidence="4" id="KW-1185">Reference proteome</keyword>
<dbReference type="PANTHER" id="PTHR19372:SF7">
    <property type="entry name" value="SULFITE OXIDASE, MITOCHONDRIAL"/>
    <property type="match status" value="1"/>
</dbReference>
<dbReference type="InterPro" id="IPR036374">
    <property type="entry name" value="OxRdtase_Mopterin-bd_sf"/>
</dbReference>
<evidence type="ECO:0000256" key="1">
    <source>
        <dbReference type="SAM" id="SignalP"/>
    </source>
</evidence>